<gene>
    <name evidence="2" type="ORF">ENS06_01470</name>
</gene>
<evidence type="ECO:0000256" key="1">
    <source>
        <dbReference type="SAM" id="Phobius"/>
    </source>
</evidence>
<sequence>MEGTPAPAPGKSWVQRVGVLAGLILAACLIDGLAAVVRTPKTEIRLYPGMKTPVAGKTEAAIPDRRWLTHETTAPGLSVTFLEAKGRLWRAELAVEPTAPDGTYTLRVFLHGEKPEDAAQNPLYTIRLLPDRHAFLASERSFVLRYVGVSPWVGAAAALPFLVFCLYLSYKASDRLDEALRRQGMAPVYRALRKDKTVTLFFGLGSADGLSPGDSVRIVAEDGRLVGVGRVETVSLNDAQARLDDVDRLPSILYVSRS</sequence>
<comment type="caution">
    <text evidence="2">The sequence shown here is derived from an EMBL/GenBank/DDBJ whole genome shotgun (WGS) entry which is preliminary data.</text>
</comment>
<organism evidence="2">
    <name type="scientific">Desulfacinum infernum</name>
    <dbReference type="NCBI Taxonomy" id="35837"/>
    <lineage>
        <taxon>Bacteria</taxon>
        <taxon>Pseudomonadati</taxon>
        <taxon>Thermodesulfobacteriota</taxon>
        <taxon>Syntrophobacteria</taxon>
        <taxon>Syntrophobacterales</taxon>
        <taxon>Syntrophobacteraceae</taxon>
        <taxon>Desulfacinum</taxon>
    </lineage>
</organism>
<dbReference type="AlphaFoldDB" id="A0A832ECA4"/>
<keyword evidence="1" id="KW-0812">Transmembrane</keyword>
<name>A0A832ECA4_9BACT</name>
<evidence type="ECO:0000313" key="2">
    <source>
        <dbReference type="EMBL" id="HFK95976.1"/>
    </source>
</evidence>
<keyword evidence="1" id="KW-1133">Transmembrane helix</keyword>
<proteinExistence type="predicted"/>
<reference evidence="2" key="1">
    <citation type="journal article" date="2020" name="mSystems">
        <title>Genome- and Community-Level Interaction Insights into Carbon Utilization and Element Cycling Functions of Hydrothermarchaeota in Hydrothermal Sediment.</title>
        <authorList>
            <person name="Zhou Z."/>
            <person name="Liu Y."/>
            <person name="Xu W."/>
            <person name="Pan J."/>
            <person name="Luo Z.H."/>
            <person name="Li M."/>
        </authorList>
    </citation>
    <scope>NUCLEOTIDE SEQUENCE [LARGE SCALE GENOMIC DNA]</scope>
    <source>
        <strain evidence="2">SpSt-456</strain>
    </source>
</reference>
<protein>
    <submittedName>
        <fullName evidence="2">Uncharacterized protein</fullName>
    </submittedName>
</protein>
<accession>A0A832ECA4</accession>
<dbReference type="PROSITE" id="PS50890">
    <property type="entry name" value="PUA"/>
    <property type="match status" value="1"/>
</dbReference>
<dbReference type="EMBL" id="DSTK01000006">
    <property type="protein sequence ID" value="HFK95976.1"/>
    <property type="molecule type" value="Genomic_DNA"/>
</dbReference>
<keyword evidence="1" id="KW-0472">Membrane</keyword>
<feature type="transmembrane region" description="Helical" evidence="1">
    <location>
        <begin position="142"/>
        <end position="170"/>
    </location>
</feature>
<feature type="transmembrane region" description="Helical" evidence="1">
    <location>
        <begin position="17"/>
        <end position="37"/>
    </location>
</feature>